<gene>
    <name evidence="8" type="ORF">SAMN02745857_01498</name>
</gene>
<feature type="transmembrane region" description="Helical" evidence="6">
    <location>
        <begin position="346"/>
        <end position="365"/>
    </location>
</feature>
<evidence type="ECO:0000256" key="1">
    <source>
        <dbReference type="ARBA" id="ARBA00004141"/>
    </source>
</evidence>
<evidence type="ECO:0000256" key="2">
    <source>
        <dbReference type="ARBA" id="ARBA00022448"/>
    </source>
</evidence>
<evidence type="ECO:0000256" key="4">
    <source>
        <dbReference type="ARBA" id="ARBA00022989"/>
    </source>
</evidence>
<keyword evidence="2" id="KW-0813">Transport</keyword>
<dbReference type="InterPro" id="IPR011701">
    <property type="entry name" value="MFS"/>
</dbReference>
<dbReference type="GO" id="GO:0016020">
    <property type="term" value="C:membrane"/>
    <property type="evidence" value="ECO:0007669"/>
    <property type="project" value="UniProtKB-SubCell"/>
</dbReference>
<feature type="transmembrane region" description="Helical" evidence="6">
    <location>
        <begin position="316"/>
        <end position="334"/>
    </location>
</feature>
<evidence type="ECO:0000313" key="9">
    <source>
        <dbReference type="Proteomes" id="UP000192761"/>
    </source>
</evidence>
<dbReference type="Pfam" id="PF07690">
    <property type="entry name" value="MFS_1"/>
    <property type="match status" value="1"/>
</dbReference>
<feature type="transmembrane region" description="Helical" evidence="6">
    <location>
        <begin position="572"/>
        <end position="596"/>
    </location>
</feature>
<evidence type="ECO:0000256" key="5">
    <source>
        <dbReference type="ARBA" id="ARBA00023136"/>
    </source>
</evidence>
<evidence type="ECO:0000259" key="7">
    <source>
        <dbReference type="PROSITE" id="PS50850"/>
    </source>
</evidence>
<dbReference type="InterPro" id="IPR050930">
    <property type="entry name" value="MFS_Vesicular_Transporter"/>
</dbReference>
<dbReference type="Gene3D" id="1.20.1250.20">
    <property type="entry name" value="MFS general substrate transporter like domains"/>
    <property type="match status" value="1"/>
</dbReference>
<protein>
    <submittedName>
        <fullName evidence="8">Predicted arabinose efflux permease, MFS family</fullName>
    </submittedName>
</protein>
<feature type="transmembrane region" description="Helical" evidence="6">
    <location>
        <begin position="167"/>
        <end position="186"/>
    </location>
</feature>
<organism evidence="8 9">
    <name type="scientific">Andreprevotia lacus DSM 23236</name>
    <dbReference type="NCBI Taxonomy" id="1121001"/>
    <lineage>
        <taxon>Bacteria</taxon>
        <taxon>Pseudomonadati</taxon>
        <taxon>Pseudomonadota</taxon>
        <taxon>Betaproteobacteria</taxon>
        <taxon>Neisseriales</taxon>
        <taxon>Chitinibacteraceae</taxon>
        <taxon>Andreprevotia</taxon>
    </lineage>
</organism>
<evidence type="ECO:0000256" key="6">
    <source>
        <dbReference type="SAM" id="Phobius"/>
    </source>
</evidence>
<proteinExistence type="predicted"/>
<dbReference type="EMBL" id="FWXD01000007">
    <property type="protein sequence ID" value="SMC22878.1"/>
    <property type="molecule type" value="Genomic_DNA"/>
</dbReference>
<dbReference type="GO" id="GO:0022857">
    <property type="term" value="F:transmembrane transporter activity"/>
    <property type="evidence" value="ECO:0007669"/>
    <property type="project" value="InterPro"/>
</dbReference>
<dbReference type="Proteomes" id="UP000192761">
    <property type="component" value="Unassembled WGS sequence"/>
</dbReference>
<dbReference type="SUPFAM" id="SSF103473">
    <property type="entry name" value="MFS general substrate transporter"/>
    <property type="match status" value="1"/>
</dbReference>
<dbReference type="PANTHER" id="PTHR23506:SF23">
    <property type="entry name" value="GH10249P"/>
    <property type="match status" value="1"/>
</dbReference>
<sequence>MKSLQLKLIALSVALLVAAAAVVSLFALRDFEAGLTPQMAAGDREIGASVLRVLDKALDYGVPFAELQGVDDFLDDVRTDNPKVSYLIITNTWGQALYNSRAKTLSNQGELEDRLAHWTQGLTSEQVGAYLNTAIPIRAHGEQIGWLHLGQKADVAQQQLNDVMLDLGTVLVVAGLVALELLRLLLTLTVGTPVTLLHDFLAKVREGDFTWQLPRDYLGGVGKLNRHLNHVVKIINHRYHQLRSTARNQGKIAPTYGLRFLTNKDDKHILFVSALDYIRWPFFLLVFSDSLSLSFFPVFAGQFYDPALGLSRQLASSLPISVFMLVWALAMPWAGQWCDRVGYRRAFGVGAAITTVGLLLTAASQTFFDLLLWRSITAIGYGTVFVTAQSYIANNTPADQRTRGMALFLSTFFAGSLAGAAIGGILVDRLGDRPTFMLSALLSAAAAIFVARVIRRKSGGGAPRKALKLADFGTLLRHKQFAAITFLTAIPSKIALTGFLYYSVPLYLKSVGASQSGTGRMMMAYGLAIIILSPQIARLADALGHRRWFVIAGGYAAALGMFATYLNDSPLGVLISITCLGMAHAVGVSPQLALVGDYCKDAVQEMGQATTTGIFRLMERLGNVLGPLIAGALIASYGFKGAFYGVGILTLITTTLFMLLFFRFDAQKPGAVPA</sequence>
<feature type="transmembrane region" description="Helical" evidence="6">
    <location>
        <begin position="433"/>
        <end position="454"/>
    </location>
</feature>
<feature type="transmembrane region" description="Helical" evidence="6">
    <location>
        <begin position="617"/>
        <end position="637"/>
    </location>
</feature>
<name>A0A1W1XH93_9NEIS</name>
<feature type="transmembrane region" description="Helical" evidence="6">
    <location>
        <begin position="481"/>
        <end position="502"/>
    </location>
</feature>
<feature type="transmembrane region" description="Helical" evidence="6">
    <location>
        <begin position="643"/>
        <end position="662"/>
    </location>
</feature>
<keyword evidence="3 6" id="KW-0812">Transmembrane</keyword>
<dbReference type="PROSITE" id="PS50850">
    <property type="entry name" value="MFS"/>
    <property type="match status" value="1"/>
</dbReference>
<feature type="transmembrane region" description="Helical" evidence="6">
    <location>
        <begin position="371"/>
        <end position="393"/>
    </location>
</feature>
<dbReference type="InterPro" id="IPR036259">
    <property type="entry name" value="MFS_trans_sf"/>
</dbReference>
<dbReference type="PANTHER" id="PTHR23506">
    <property type="entry name" value="GH10249P"/>
    <property type="match status" value="1"/>
</dbReference>
<dbReference type="RefSeq" id="WP_084090166.1">
    <property type="nucleotide sequence ID" value="NZ_FWXD01000007.1"/>
</dbReference>
<evidence type="ECO:0000313" key="8">
    <source>
        <dbReference type="EMBL" id="SMC22878.1"/>
    </source>
</evidence>
<accession>A0A1W1XH93</accession>
<dbReference type="CDD" id="cd17325">
    <property type="entry name" value="MFS_MdtG_SLC18_like"/>
    <property type="match status" value="1"/>
</dbReference>
<dbReference type="AlphaFoldDB" id="A0A1W1XH93"/>
<evidence type="ECO:0000256" key="3">
    <source>
        <dbReference type="ARBA" id="ARBA00022692"/>
    </source>
</evidence>
<feature type="transmembrane region" description="Helical" evidence="6">
    <location>
        <begin position="282"/>
        <end position="304"/>
    </location>
</feature>
<feature type="transmembrane region" description="Helical" evidence="6">
    <location>
        <begin position="547"/>
        <end position="566"/>
    </location>
</feature>
<dbReference type="InterPro" id="IPR020846">
    <property type="entry name" value="MFS_dom"/>
</dbReference>
<feature type="domain" description="Major facilitator superfamily (MFS) profile" evidence="7">
    <location>
        <begin position="269"/>
        <end position="665"/>
    </location>
</feature>
<keyword evidence="9" id="KW-1185">Reference proteome</keyword>
<reference evidence="8 9" key="1">
    <citation type="submission" date="2017-04" db="EMBL/GenBank/DDBJ databases">
        <authorList>
            <person name="Afonso C.L."/>
            <person name="Miller P.J."/>
            <person name="Scott M.A."/>
            <person name="Spackman E."/>
            <person name="Goraichik I."/>
            <person name="Dimitrov K.M."/>
            <person name="Suarez D.L."/>
            <person name="Swayne D.E."/>
        </authorList>
    </citation>
    <scope>NUCLEOTIDE SEQUENCE [LARGE SCALE GENOMIC DNA]</scope>
    <source>
        <strain evidence="8 9">DSM 23236</strain>
    </source>
</reference>
<dbReference type="STRING" id="1121001.SAMN02745857_01498"/>
<comment type="subcellular location">
    <subcellularLocation>
        <location evidence="1">Membrane</location>
        <topology evidence="1">Multi-pass membrane protein</topology>
    </subcellularLocation>
</comment>
<feature type="transmembrane region" description="Helical" evidence="6">
    <location>
        <begin position="405"/>
        <end position="427"/>
    </location>
</feature>
<dbReference type="OrthoDB" id="7786710at2"/>
<keyword evidence="5 6" id="KW-0472">Membrane</keyword>
<feature type="transmembrane region" description="Helical" evidence="6">
    <location>
        <begin position="522"/>
        <end position="540"/>
    </location>
</feature>
<keyword evidence="4 6" id="KW-1133">Transmembrane helix</keyword>